<organism evidence="9 10">
    <name type="scientific">Demequina capsici</name>
    <dbReference type="NCBI Taxonomy" id="3075620"/>
    <lineage>
        <taxon>Bacteria</taxon>
        <taxon>Bacillati</taxon>
        <taxon>Actinomycetota</taxon>
        <taxon>Actinomycetes</taxon>
        <taxon>Micrococcales</taxon>
        <taxon>Demequinaceae</taxon>
        <taxon>Demequina</taxon>
    </lineage>
</organism>
<proteinExistence type="predicted"/>
<protein>
    <submittedName>
        <fullName evidence="9">MFS transporter</fullName>
    </submittedName>
</protein>
<dbReference type="Gene3D" id="1.20.1720.10">
    <property type="entry name" value="Multidrug resistance protein D"/>
    <property type="match status" value="1"/>
</dbReference>
<dbReference type="GO" id="GO:0005886">
    <property type="term" value="C:plasma membrane"/>
    <property type="evidence" value="ECO:0007669"/>
    <property type="project" value="UniProtKB-SubCell"/>
</dbReference>
<dbReference type="InterPro" id="IPR036259">
    <property type="entry name" value="MFS_trans_sf"/>
</dbReference>
<comment type="subcellular location">
    <subcellularLocation>
        <location evidence="1">Cell membrane</location>
        <topology evidence="1">Multi-pass membrane protein</topology>
    </subcellularLocation>
</comment>
<accession>A0AA96F5K9</accession>
<dbReference type="InterPro" id="IPR020846">
    <property type="entry name" value="MFS_dom"/>
</dbReference>
<keyword evidence="2" id="KW-0813">Transport</keyword>
<name>A0AA96F5K9_9MICO</name>
<feature type="transmembrane region" description="Helical" evidence="7">
    <location>
        <begin position="59"/>
        <end position="75"/>
    </location>
</feature>
<dbReference type="PANTHER" id="PTHR42718:SF46">
    <property type="entry name" value="BLR6921 PROTEIN"/>
    <property type="match status" value="1"/>
</dbReference>
<evidence type="ECO:0000256" key="6">
    <source>
        <dbReference type="ARBA" id="ARBA00023136"/>
    </source>
</evidence>
<feature type="transmembrane region" description="Helical" evidence="7">
    <location>
        <begin position="117"/>
        <end position="137"/>
    </location>
</feature>
<feature type="transmembrane region" description="Helical" evidence="7">
    <location>
        <begin position="379"/>
        <end position="402"/>
    </location>
</feature>
<dbReference type="PANTHER" id="PTHR42718">
    <property type="entry name" value="MAJOR FACILITATOR SUPERFAMILY MULTIDRUG TRANSPORTER MFSC"/>
    <property type="match status" value="1"/>
</dbReference>
<evidence type="ECO:0000256" key="5">
    <source>
        <dbReference type="ARBA" id="ARBA00022989"/>
    </source>
</evidence>
<sequence>MTVDNDIAESPNPAPQRRWWALAAVALGVSLIIMDATVVNVALPVVIQDIGLTATQAEWMNAVYSLMLAALLLTTGRAGDLWGRRRLLLVGMGVFILASVVAGSVDSGGALIAARLVQGVGAAMILPATLSTVNAIFSGRERAIAFAVWGSTIGGMAAVGPLVGGWLTTDVTWRWAFWLNVPVGLLVLALVVWAVPETRELGEHRTLDLRGAALSTLGMGAIVFALIEGGQYGWWVQDSGAISPVPIAMTAGILLMVLFVVDQLRRQHAGKPVLVDLTLLRIRSFRYGSLAALVVALGEFGLLFTLPLLLQNALGYSALGTGWLVLFLAIGTFLISGATPQLTARLGARAVVRLGLACEAIAVGGLAITLSMSIGGPAIAAWLFLYGAGVGMATAQLTNVILVDVPVAESGQASGLQSTFRQLGSALGVAILGTLLVVSLGNSTDDHLASAGVPADSRPAVVESVRHSAGAVIPSLQADPSTQAAGDAAADAMITASRITTGVAAVIILLGLAATLALPASAGRKEDDEEPSQSR</sequence>
<gene>
    <name evidence="9" type="ORF">RN606_09360</name>
</gene>
<evidence type="ECO:0000256" key="7">
    <source>
        <dbReference type="SAM" id="Phobius"/>
    </source>
</evidence>
<reference evidence="9 10" key="1">
    <citation type="submission" date="2023-09" db="EMBL/GenBank/DDBJ databases">
        <title>Demequina sp. a novel bacteria isolated from Capsicum annuum.</title>
        <authorList>
            <person name="Humaira Z."/>
            <person name="Lee J."/>
            <person name="Cho D."/>
        </authorList>
    </citation>
    <scope>NUCLEOTIDE SEQUENCE [LARGE SCALE GENOMIC DNA]</scope>
    <source>
        <strain evidence="9 10">OYTSA14</strain>
    </source>
</reference>
<evidence type="ECO:0000313" key="9">
    <source>
        <dbReference type="EMBL" id="WNM23573.1"/>
    </source>
</evidence>
<feature type="transmembrane region" description="Helical" evidence="7">
    <location>
        <begin position="144"/>
        <end position="163"/>
    </location>
</feature>
<feature type="transmembrane region" description="Helical" evidence="7">
    <location>
        <begin position="499"/>
        <end position="518"/>
    </location>
</feature>
<keyword evidence="10" id="KW-1185">Reference proteome</keyword>
<evidence type="ECO:0000256" key="1">
    <source>
        <dbReference type="ARBA" id="ARBA00004651"/>
    </source>
</evidence>
<dbReference type="AlphaFoldDB" id="A0AA96F5K9"/>
<dbReference type="Proteomes" id="UP001304125">
    <property type="component" value="Chromosome"/>
</dbReference>
<evidence type="ECO:0000256" key="2">
    <source>
        <dbReference type="ARBA" id="ARBA00022448"/>
    </source>
</evidence>
<feature type="transmembrane region" description="Helical" evidence="7">
    <location>
        <begin position="350"/>
        <end position="373"/>
    </location>
</feature>
<dbReference type="EMBL" id="CP134879">
    <property type="protein sequence ID" value="WNM23573.1"/>
    <property type="molecule type" value="Genomic_DNA"/>
</dbReference>
<keyword evidence="5 7" id="KW-1133">Transmembrane helix</keyword>
<dbReference type="RefSeq" id="WP_313496582.1">
    <property type="nucleotide sequence ID" value="NZ_CP134879.1"/>
</dbReference>
<feature type="domain" description="Major facilitator superfamily (MFS) profile" evidence="8">
    <location>
        <begin position="21"/>
        <end position="523"/>
    </location>
</feature>
<dbReference type="InterPro" id="IPR011701">
    <property type="entry name" value="MFS"/>
</dbReference>
<feature type="transmembrane region" description="Helical" evidence="7">
    <location>
        <begin position="239"/>
        <end position="261"/>
    </location>
</feature>
<dbReference type="GO" id="GO:0022857">
    <property type="term" value="F:transmembrane transporter activity"/>
    <property type="evidence" value="ECO:0007669"/>
    <property type="project" value="InterPro"/>
</dbReference>
<keyword evidence="4 7" id="KW-0812">Transmembrane</keyword>
<evidence type="ECO:0000256" key="3">
    <source>
        <dbReference type="ARBA" id="ARBA00022475"/>
    </source>
</evidence>
<dbReference type="PROSITE" id="PS50850">
    <property type="entry name" value="MFS"/>
    <property type="match status" value="1"/>
</dbReference>
<evidence type="ECO:0000256" key="4">
    <source>
        <dbReference type="ARBA" id="ARBA00022692"/>
    </source>
</evidence>
<feature type="transmembrane region" description="Helical" evidence="7">
    <location>
        <begin position="207"/>
        <end position="227"/>
    </location>
</feature>
<feature type="transmembrane region" description="Helical" evidence="7">
    <location>
        <begin position="316"/>
        <end position="338"/>
    </location>
</feature>
<evidence type="ECO:0000259" key="8">
    <source>
        <dbReference type="PROSITE" id="PS50850"/>
    </source>
</evidence>
<feature type="transmembrane region" description="Helical" evidence="7">
    <location>
        <begin position="87"/>
        <end position="105"/>
    </location>
</feature>
<feature type="transmembrane region" description="Helical" evidence="7">
    <location>
        <begin position="20"/>
        <end position="47"/>
    </location>
</feature>
<keyword evidence="3" id="KW-1003">Cell membrane</keyword>
<feature type="transmembrane region" description="Helical" evidence="7">
    <location>
        <begin position="290"/>
        <end position="310"/>
    </location>
</feature>
<feature type="transmembrane region" description="Helical" evidence="7">
    <location>
        <begin position="423"/>
        <end position="441"/>
    </location>
</feature>
<dbReference type="SUPFAM" id="SSF103473">
    <property type="entry name" value="MFS general substrate transporter"/>
    <property type="match status" value="1"/>
</dbReference>
<dbReference type="CDD" id="cd17321">
    <property type="entry name" value="MFS_MMR_MDR_like"/>
    <property type="match status" value="1"/>
</dbReference>
<dbReference type="Pfam" id="PF07690">
    <property type="entry name" value="MFS_1"/>
    <property type="match status" value="1"/>
</dbReference>
<dbReference type="Gene3D" id="1.20.1250.20">
    <property type="entry name" value="MFS general substrate transporter like domains"/>
    <property type="match status" value="1"/>
</dbReference>
<keyword evidence="6 7" id="KW-0472">Membrane</keyword>
<evidence type="ECO:0000313" key="10">
    <source>
        <dbReference type="Proteomes" id="UP001304125"/>
    </source>
</evidence>
<feature type="transmembrane region" description="Helical" evidence="7">
    <location>
        <begin position="175"/>
        <end position="195"/>
    </location>
</feature>